<dbReference type="RefSeq" id="WP_175304477.1">
    <property type="nucleotide sequence ID" value="NZ_CZPZ01000012.1"/>
</dbReference>
<accession>A0A0S4LDA1</accession>
<dbReference type="GO" id="GO:0030288">
    <property type="term" value="C:outer membrane-bounded periplasmic space"/>
    <property type="evidence" value="ECO:0007669"/>
    <property type="project" value="TreeGrafter"/>
</dbReference>
<dbReference type="GO" id="GO:0016020">
    <property type="term" value="C:membrane"/>
    <property type="evidence" value="ECO:0007669"/>
    <property type="project" value="InterPro"/>
</dbReference>
<evidence type="ECO:0000259" key="8">
    <source>
        <dbReference type="Pfam" id="PF25975"/>
    </source>
</evidence>
<dbReference type="Gene3D" id="2.40.50.100">
    <property type="match status" value="1"/>
</dbReference>
<dbReference type="PANTHER" id="PTHR30097">
    <property type="entry name" value="CATION EFFLUX SYSTEM PROTEIN CUSB"/>
    <property type="match status" value="1"/>
</dbReference>
<dbReference type="EMBL" id="CZPZ01000012">
    <property type="protein sequence ID" value="CUS35199.1"/>
    <property type="molecule type" value="Genomic_DNA"/>
</dbReference>
<dbReference type="AlphaFoldDB" id="A0A0S4LDA1"/>
<dbReference type="NCBIfam" id="TIGR01730">
    <property type="entry name" value="RND_mfp"/>
    <property type="match status" value="1"/>
</dbReference>
<evidence type="ECO:0000256" key="1">
    <source>
        <dbReference type="ARBA" id="ARBA00009477"/>
    </source>
</evidence>
<dbReference type="Pfam" id="PF25975">
    <property type="entry name" value="CzcB_C"/>
    <property type="match status" value="1"/>
</dbReference>
<dbReference type="Proteomes" id="UP000198736">
    <property type="component" value="Unassembled WGS sequence"/>
</dbReference>
<keyword evidence="10" id="KW-1185">Reference proteome</keyword>
<comment type="similarity">
    <text evidence="1">Belongs to the membrane fusion protein (MFP) (TC 8.A.1) family.</text>
</comment>
<dbReference type="GO" id="GO:0015679">
    <property type="term" value="P:plasma membrane copper ion transport"/>
    <property type="evidence" value="ECO:0007669"/>
    <property type="project" value="TreeGrafter"/>
</dbReference>
<protein>
    <submittedName>
        <fullName evidence="9">Putative Cation efflux system protein CzcB</fullName>
    </submittedName>
</protein>
<dbReference type="Gene3D" id="2.40.30.170">
    <property type="match status" value="1"/>
</dbReference>
<keyword evidence="3" id="KW-0862">Zinc</keyword>
<feature type="domain" description="CusB-like beta-barrel" evidence="6">
    <location>
        <begin position="262"/>
        <end position="338"/>
    </location>
</feature>
<dbReference type="GO" id="GO:0046914">
    <property type="term" value="F:transition metal ion binding"/>
    <property type="evidence" value="ECO:0007669"/>
    <property type="project" value="TreeGrafter"/>
</dbReference>
<sequence length="417" mass="45884">MTSDGEERIKEMRFVAHTCLNQRMLKCRARVMHGLAVCVILAAGIACENKPSETSTVKPDLPSARTGLLRLTPQELSRMRLELISVAQGQLLSHREFPATVQANQNESAEVTTLIRGRVVKVHVDVGQDVKKGALLAMLHSVDLGVSEGDYLKAGARLHEAERAHLRAQDLYENKAVSLAELQRREAAMKTARAELREAKNRLELLGVPPEEIERLERELTIKADMPLRAPFDGRVITRNITRGEVVETEQTLFTVADLTDVWVIGNVPEKDVRFILKDQKVTVVVAAYPHAIFSGAITYVGDVLDPATRAMSLRVTVPNPDRLLKPEMFAIISVSATSSPDVLSVPLAAVQDGPAGPMVFVQREPGVFEPRPIKLGNEEGDVIRVLEGVKAGEQVVTKGSFALKSEMERHKIEPSL</sequence>
<evidence type="ECO:0000256" key="4">
    <source>
        <dbReference type="ARBA" id="ARBA00043263"/>
    </source>
</evidence>
<name>A0A0S4LDA1_9BACT</name>
<reference evidence="10" key="1">
    <citation type="submission" date="2015-10" db="EMBL/GenBank/DDBJ databases">
        <authorList>
            <person name="Luecker S."/>
            <person name="Luecker S."/>
        </authorList>
    </citation>
    <scope>NUCLEOTIDE SEQUENCE [LARGE SCALE GENOMIC DNA]</scope>
</reference>
<dbReference type="Pfam" id="PF25954">
    <property type="entry name" value="Beta-barrel_RND_2"/>
    <property type="match status" value="1"/>
</dbReference>
<evidence type="ECO:0000256" key="3">
    <source>
        <dbReference type="ARBA" id="ARBA00022833"/>
    </source>
</evidence>
<dbReference type="InterPro" id="IPR058649">
    <property type="entry name" value="CzcB_C"/>
</dbReference>
<evidence type="ECO:0000259" key="6">
    <source>
        <dbReference type="Pfam" id="PF25954"/>
    </source>
</evidence>
<evidence type="ECO:0000256" key="2">
    <source>
        <dbReference type="ARBA" id="ARBA00022448"/>
    </source>
</evidence>
<dbReference type="STRING" id="1742973.COMA2_20139"/>
<dbReference type="InterPro" id="IPR051909">
    <property type="entry name" value="MFP_Cation_Efflux"/>
</dbReference>
<comment type="function">
    <text evidence="5">CzcA and CzcB together would act in zinc efflux nearly as effectively as the complete czc efflux system (CzcABC). The CzcB protein is thought to funnel zinc cations to the CzcA transport protein.</text>
</comment>
<dbReference type="InterPro" id="IPR006143">
    <property type="entry name" value="RND_pump_MFP"/>
</dbReference>
<dbReference type="Gene3D" id="2.40.420.20">
    <property type="match status" value="1"/>
</dbReference>
<evidence type="ECO:0000313" key="10">
    <source>
        <dbReference type="Proteomes" id="UP000198736"/>
    </source>
</evidence>
<dbReference type="GO" id="GO:0060003">
    <property type="term" value="P:copper ion export"/>
    <property type="evidence" value="ECO:0007669"/>
    <property type="project" value="TreeGrafter"/>
</dbReference>
<proteinExistence type="inferred from homology"/>
<keyword evidence="4" id="KW-0105">Cadmium resistance</keyword>
<dbReference type="Pfam" id="PF25973">
    <property type="entry name" value="BSH_CzcB"/>
    <property type="match status" value="1"/>
</dbReference>
<feature type="domain" description="CzcB-like C-terminal circularly permuted SH3-like" evidence="8">
    <location>
        <begin position="345"/>
        <end position="405"/>
    </location>
</feature>
<evidence type="ECO:0000313" key="9">
    <source>
        <dbReference type="EMBL" id="CUS35199.1"/>
    </source>
</evidence>
<feature type="domain" description="CzcB-like barrel-sandwich hybrid" evidence="7">
    <location>
        <begin position="108"/>
        <end position="258"/>
    </location>
</feature>
<dbReference type="InterPro" id="IPR058647">
    <property type="entry name" value="BSH_CzcB-like"/>
</dbReference>
<dbReference type="PANTHER" id="PTHR30097:SF4">
    <property type="entry name" value="SLR6042 PROTEIN"/>
    <property type="match status" value="1"/>
</dbReference>
<dbReference type="FunFam" id="2.40.30.170:FF:000010">
    <property type="entry name" value="Efflux RND transporter periplasmic adaptor subunit"/>
    <property type="match status" value="1"/>
</dbReference>
<evidence type="ECO:0000259" key="7">
    <source>
        <dbReference type="Pfam" id="PF25973"/>
    </source>
</evidence>
<dbReference type="Gene3D" id="1.10.287.470">
    <property type="entry name" value="Helix hairpin bin"/>
    <property type="match status" value="1"/>
</dbReference>
<gene>
    <name evidence="9" type="ORF">COMA2_20139</name>
</gene>
<dbReference type="GO" id="GO:0046686">
    <property type="term" value="P:response to cadmium ion"/>
    <property type="evidence" value="ECO:0007669"/>
    <property type="project" value="UniProtKB-KW"/>
</dbReference>
<dbReference type="GO" id="GO:0022857">
    <property type="term" value="F:transmembrane transporter activity"/>
    <property type="evidence" value="ECO:0007669"/>
    <property type="project" value="InterPro"/>
</dbReference>
<keyword evidence="2" id="KW-0813">Transport</keyword>
<dbReference type="SUPFAM" id="SSF111369">
    <property type="entry name" value="HlyD-like secretion proteins"/>
    <property type="match status" value="1"/>
</dbReference>
<dbReference type="InterPro" id="IPR058792">
    <property type="entry name" value="Beta-barrel_RND_2"/>
</dbReference>
<dbReference type="FunFam" id="2.40.420.20:FF:000006">
    <property type="entry name" value="RND family efflux transporter MFP subunit"/>
    <property type="match status" value="1"/>
</dbReference>
<evidence type="ECO:0000256" key="5">
    <source>
        <dbReference type="ARBA" id="ARBA00058766"/>
    </source>
</evidence>
<organism evidence="9 10">
    <name type="scientific">Candidatus Nitrospira nitrificans</name>
    <dbReference type="NCBI Taxonomy" id="1742973"/>
    <lineage>
        <taxon>Bacteria</taxon>
        <taxon>Pseudomonadati</taxon>
        <taxon>Nitrospirota</taxon>
        <taxon>Nitrospiria</taxon>
        <taxon>Nitrospirales</taxon>
        <taxon>Nitrospiraceae</taxon>
        <taxon>Nitrospira</taxon>
    </lineage>
</organism>